<dbReference type="InterPro" id="IPR051453">
    <property type="entry name" value="MBL_Glyoxalase_II"/>
</dbReference>
<dbReference type="AlphaFoldDB" id="A0A9N8ZLK2"/>
<dbReference type="GO" id="GO:0016787">
    <property type="term" value="F:hydrolase activity"/>
    <property type="evidence" value="ECO:0007669"/>
    <property type="project" value="UniProtKB-KW"/>
</dbReference>
<keyword evidence="5" id="KW-0802">TPR repeat</keyword>
<feature type="repeat" description="TPR" evidence="5">
    <location>
        <begin position="96"/>
        <end position="129"/>
    </location>
</feature>
<keyword evidence="4" id="KW-0862">Zinc</keyword>
<dbReference type="Proteomes" id="UP000789831">
    <property type="component" value="Unassembled WGS sequence"/>
</dbReference>
<evidence type="ECO:0000313" key="7">
    <source>
        <dbReference type="EMBL" id="CAG8499834.1"/>
    </source>
</evidence>
<dbReference type="PANTHER" id="PTHR46233:SF3">
    <property type="entry name" value="HYDROXYACYLGLUTATHIONE HYDROLASE GLOC"/>
    <property type="match status" value="1"/>
</dbReference>
<dbReference type="InterPro" id="IPR019734">
    <property type="entry name" value="TPR_rpt"/>
</dbReference>
<dbReference type="PANTHER" id="PTHR46233">
    <property type="entry name" value="HYDROXYACYLGLUTATHIONE HYDROLASE GLOC"/>
    <property type="match status" value="1"/>
</dbReference>
<dbReference type="InterPro" id="IPR011990">
    <property type="entry name" value="TPR-like_helical_dom_sf"/>
</dbReference>
<proteinExistence type="predicted"/>
<dbReference type="SMART" id="SM00028">
    <property type="entry name" value="TPR"/>
    <property type="match status" value="3"/>
</dbReference>
<sequence>MSEISTASLRSCAPNERVYKVVCRANKHFENKNYRCAIEEYTKALTLSQPDLDPSKSTDFAALLFGNRSACYFAYKLYIDAEKDTRQMIRLRPEWSKGYFRRADILLELGRFDDALEDYKEARLRDPSNPKIPLRIAHALIMKDDQEMGVAICQLIPGRDICLMTTTVNPVQQKIFSIAIEIKNIIYVIADIASRNCVVIDACWDVNGILKFIETKKWKLMGAIVTHYHFDHVGGPPPPPYNHIPIKISGLFDLTKQVSNLKVYVNPLDIPYLLSANPALKSYTDRIIHTHGQHRESLGEKTILRFIHVPGHTEGSQAILVNGCRLITGDTLMCGCMGRVDLPGGNLSEIKITLRERLGKLEDGVVVLPGHDYGGKWTTIGMERERGIIGHFGKKKASID</sequence>
<dbReference type="Pfam" id="PF00753">
    <property type="entry name" value="Lactamase_B"/>
    <property type="match status" value="1"/>
</dbReference>
<dbReference type="PROSITE" id="PS50005">
    <property type="entry name" value="TPR"/>
    <property type="match status" value="1"/>
</dbReference>
<protein>
    <submittedName>
        <fullName evidence="7">12274_t:CDS:1</fullName>
    </submittedName>
</protein>
<keyword evidence="2" id="KW-0479">Metal-binding</keyword>
<comment type="caution">
    <text evidence="7">The sequence shown here is derived from an EMBL/GenBank/DDBJ whole genome shotgun (WGS) entry which is preliminary data.</text>
</comment>
<evidence type="ECO:0000256" key="2">
    <source>
        <dbReference type="ARBA" id="ARBA00022723"/>
    </source>
</evidence>
<dbReference type="Gene3D" id="3.60.15.10">
    <property type="entry name" value="Ribonuclease Z/Hydroxyacylglutathione hydrolase-like"/>
    <property type="match status" value="1"/>
</dbReference>
<dbReference type="InterPro" id="IPR001279">
    <property type="entry name" value="Metallo-B-lactamas"/>
</dbReference>
<accession>A0A9N8ZLK2</accession>
<evidence type="ECO:0000256" key="4">
    <source>
        <dbReference type="ARBA" id="ARBA00022833"/>
    </source>
</evidence>
<evidence type="ECO:0000256" key="1">
    <source>
        <dbReference type="ARBA" id="ARBA00001947"/>
    </source>
</evidence>
<dbReference type="EMBL" id="CAJVPL010000460">
    <property type="protein sequence ID" value="CAG8499834.1"/>
    <property type="molecule type" value="Genomic_DNA"/>
</dbReference>
<dbReference type="SUPFAM" id="SSF48452">
    <property type="entry name" value="TPR-like"/>
    <property type="match status" value="1"/>
</dbReference>
<evidence type="ECO:0000256" key="3">
    <source>
        <dbReference type="ARBA" id="ARBA00022801"/>
    </source>
</evidence>
<reference evidence="7" key="1">
    <citation type="submission" date="2021-06" db="EMBL/GenBank/DDBJ databases">
        <authorList>
            <person name="Kallberg Y."/>
            <person name="Tangrot J."/>
            <person name="Rosling A."/>
        </authorList>
    </citation>
    <scope>NUCLEOTIDE SEQUENCE</scope>
    <source>
        <strain evidence="7">MT106</strain>
    </source>
</reference>
<evidence type="ECO:0000259" key="6">
    <source>
        <dbReference type="SMART" id="SM00849"/>
    </source>
</evidence>
<dbReference type="OrthoDB" id="515692at2759"/>
<dbReference type="Pfam" id="PF00515">
    <property type="entry name" value="TPR_1"/>
    <property type="match status" value="1"/>
</dbReference>
<dbReference type="SMART" id="SM00849">
    <property type="entry name" value="Lactamase_B"/>
    <property type="match status" value="1"/>
</dbReference>
<gene>
    <name evidence="7" type="ORF">AGERDE_LOCUS4189</name>
</gene>
<evidence type="ECO:0000313" key="8">
    <source>
        <dbReference type="Proteomes" id="UP000789831"/>
    </source>
</evidence>
<dbReference type="SUPFAM" id="SSF56281">
    <property type="entry name" value="Metallo-hydrolase/oxidoreductase"/>
    <property type="match status" value="1"/>
</dbReference>
<name>A0A9N8ZLK2_9GLOM</name>
<dbReference type="InterPro" id="IPR036866">
    <property type="entry name" value="RibonucZ/Hydroxyglut_hydro"/>
</dbReference>
<dbReference type="GO" id="GO:0046872">
    <property type="term" value="F:metal ion binding"/>
    <property type="evidence" value="ECO:0007669"/>
    <property type="project" value="UniProtKB-KW"/>
</dbReference>
<feature type="domain" description="Metallo-beta-lactamase" evidence="6">
    <location>
        <begin position="183"/>
        <end position="371"/>
    </location>
</feature>
<comment type="cofactor">
    <cofactor evidence="1">
        <name>Zn(2+)</name>
        <dbReference type="ChEBI" id="CHEBI:29105"/>
    </cofactor>
</comment>
<dbReference type="Gene3D" id="1.25.40.10">
    <property type="entry name" value="Tetratricopeptide repeat domain"/>
    <property type="match status" value="1"/>
</dbReference>
<organism evidence="7 8">
    <name type="scientific">Ambispora gerdemannii</name>
    <dbReference type="NCBI Taxonomy" id="144530"/>
    <lineage>
        <taxon>Eukaryota</taxon>
        <taxon>Fungi</taxon>
        <taxon>Fungi incertae sedis</taxon>
        <taxon>Mucoromycota</taxon>
        <taxon>Glomeromycotina</taxon>
        <taxon>Glomeromycetes</taxon>
        <taxon>Archaeosporales</taxon>
        <taxon>Ambisporaceae</taxon>
        <taxon>Ambispora</taxon>
    </lineage>
</organism>
<evidence type="ECO:0000256" key="5">
    <source>
        <dbReference type="PROSITE-ProRule" id="PRU00339"/>
    </source>
</evidence>
<keyword evidence="3" id="KW-0378">Hydrolase</keyword>
<keyword evidence="8" id="KW-1185">Reference proteome</keyword>